<evidence type="ECO:0000313" key="1">
    <source>
        <dbReference type="EMBL" id="AHF13723.1"/>
    </source>
</evidence>
<dbReference type="KEGG" id="bvs:BARVI_04810"/>
<dbReference type="Proteomes" id="UP000018901">
    <property type="component" value="Chromosome"/>
</dbReference>
<gene>
    <name evidence="1" type="ORF">BARVI_04810</name>
</gene>
<dbReference type="AlphaFoldDB" id="W0EW15"/>
<accession>W0EW15</accession>
<sequence length="32" mass="3726">MAFKQFLINFGKIFREGARQAPPKCDKIDDKI</sequence>
<organism evidence="1 2">
    <name type="scientific">Barnesiella viscericola DSM 18177</name>
    <dbReference type="NCBI Taxonomy" id="880074"/>
    <lineage>
        <taxon>Bacteria</taxon>
        <taxon>Pseudomonadati</taxon>
        <taxon>Bacteroidota</taxon>
        <taxon>Bacteroidia</taxon>
        <taxon>Bacteroidales</taxon>
        <taxon>Barnesiellaceae</taxon>
        <taxon>Barnesiella</taxon>
    </lineage>
</organism>
<protein>
    <submittedName>
        <fullName evidence="1">Uncharacterized protein</fullName>
    </submittedName>
</protein>
<dbReference type="HOGENOM" id="CLU_3388220_0_0_10"/>
<evidence type="ECO:0000313" key="2">
    <source>
        <dbReference type="Proteomes" id="UP000018901"/>
    </source>
</evidence>
<reference evidence="1 2" key="1">
    <citation type="submission" date="2013-12" db="EMBL/GenBank/DDBJ databases">
        <authorList>
            <consortium name="DOE Joint Genome Institute"/>
            <person name="Eisen J."/>
            <person name="Huntemann M."/>
            <person name="Han J."/>
            <person name="Chen A."/>
            <person name="Kyrpides N."/>
            <person name="Mavromatis K."/>
            <person name="Markowitz V."/>
            <person name="Palaniappan K."/>
            <person name="Ivanova N."/>
            <person name="Schaumberg A."/>
            <person name="Pati A."/>
            <person name="Liolios K."/>
            <person name="Nordberg H.P."/>
            <person name="Cantor M.N."/>
            <person name="Hua S.X."/>
            <person name="Woyke T."/>
        </authorList>
    </citation>
    <scope>NUCLEOTIDE SEQUENCE [LARGE SCALE GENOMIC DNA]</scope>
    <source>
        <strain evidence="2">DSM 18177</strain>
    </source>
</reference>
<keyword evidence="2" id="KW-1185">Reference proteome</keyword>
<dbReference type="EMBL" id="CP007034">
    <property type="protein sequence ID" value="AHF13723.1"/>
    <property type="molecule type" value="Genomic_DNA"/>
</dbReference>
<name>W0EW15_9BACT</name>
<proteinExistence type="predicted"/>